<comment type="similarity">
    <text evidence="1">Belongs to the MoeA family.</text>
</comment>
<evidence type="ECO:0000313" key="3">
    <source>
        <dbReference type="EMBL" id="KAK7476230.1"/>
    </source>
</evidence>
<accession>A0ABD0JNI2</accession>
<dbReference type="EMBL" id="JACVVK020000381">
    <property type="protein sequence ID" value="KAK7476230.1"/>
    <property type="molecule type" value="Genomic_DNA"/>
</dbReference>
<keyword evidence="4" id="KW-1185">Reference proteome</keyword>
<organism evidence="3 4">
    <name type="scientific">Batillaria attramentaria</name>
    <dbReference type="NCBI Taxonomy" id="370345"/>
    <lineage>
        <taxon>Eukaryota</taxon>
        <taxon>Metazoa</taxon>
        <taxon>Spiralia</taxon>
        <taxon>Lophotrochozoa</taxon>
        <taxon>Mollusca</taxon>
        <taxon>Gastropoda</taxon>
        <taxon>Caenogastropoda</taxon>
        <taxon>Sorbeoconcha</taxon>
        <taxon>Cerithioidea</taxon>
        <taxon>Batillariidae</taxon>
        <taxon>Batillaria</taxon>
    </lineage>
</organism>
<evidence type="ECO:0000313" key="4">
    <source>
        <dbReference type="Proteomes" id="UP001519460"/>
    </source>
</evidence>
<dbReference type="Proteomes" id="UP001519460">
    <property type="component" value="Unassembled WGS sequence"/>
</dbReference>
<keyword evidence="1" id="KW-0500">Molybdenum</keyword>
<evidence type="ECO:0000259" key="2">
    <source>
        <dbReference type="Pfam" id="PF03454"/>
    </source>
</evidence>
<comment type="catalytic activity">
    <reaction evidence="1">
        <text>adenylyl-molybdopterin + molybdate = Mo-molybdopterin + AMP + H(+)</text>
        <dbReference type="Rhea" id="RHEA:35047"/>
        <dbReference type="ChEBI" id="CHEBI:15378"/>
        <dbReference type="ChEBI" id="CHEBI:36264"/>
        <dbReference type="ChEBI" id="CHEBI:62727"/>
        <dbReference type="ChEBI" id="CHEBI:71302"/>
        <dbReference type="ChEBI" id="CHEBI:456215"/>
    </reaction>
</comment>
<gene>
    <name evidence="3" type="ORF">BaRGS_00032506</name>
</gene>
<dbReference type="GO" id="GO:0061598">
    <property type="term" value="F:molybdopterin adenylyltransferase activity"/>
    <property type="evidence" value="ECO:0007669"/>
    <property type="project" value="UniProtKB-UniRule"/>
</dbReference>
<dbReference type="PANTHER" id="PTHR10192:SF5">
    <property type="entry name" value="GEPHYRIN"/>
    <property type="match status" value="1"/>
</dbReference>
<keyword evidence="1" id="KW-0479">Metal-binding</keyword>
<dbReference type="InterPro" id="IPR036688">
    <property type="entry name" value="MoeA_C_domain_IV_sf"/>
</dbReference>
<feature type="domain" description="MoeA C-terminal" evidence="2">
    <location>
        <begin position="54"/>
        <end position="128"/>
    </location>
</feature>
<reference evidence="3 4" key="1">
    <citation type="journal article" date="2023" name="Sci. Data">
        <title>Genome assembly of the Korean intertidal mud-creeper Batillaria attramentaria.</title>
        <authorList>
            <person name="Patra A.K."/>
            <person name="Ho P.T."/>
            <person name="Jun S."/>
            <person name="Lee S.J."/>
            <person name="Kim Y."/>
            <person name="Won Y.J."/>
        </authorList>
    </citation>
    <scope>NUCLEOTIDE SEQUENCE [LARGE SCALE GENOMIC DNA]</scope>
    <source>
        <strain evidence="3">Wonlab-2016</strain>
    </source>
</reference>
<protein>
    <recommendedName>
        <fullName evidence="2">MoeA C-terminal domain-containing protein</fullName>
    </recommendedName>
</protein>
<dbReference type="SUPFAM" id="SSF63867">
    <property type="entry name" value="MoeA C-terminal domain-like"/>
    <property type="match status" value="1"/>
</dbReference>
<keyword evidence="1" id="KW-0460">Magnesium</keyword>
<dbReference type="SUPFAM" id="SSF53218">
    <property type="entry name" value="Molybdenum cofactor biosynthesis proteins"/>
    <property type="match status" value="1"/>
</dbReference>
<comment type="cofactor">
    <cofactor evidence="1">
        <name>Mg(2+)</name>
        <dbReference type="ChEBI" id="CHEBI:18420"/>
    </cofactor>
</comment>
<comment type="pathway">
    <text evidence="1">Cofactor biosynthesis; molybdopterin biosynthesis.</text>
</comment>
<dbReference type="GO" id="GO:0061599">
    <property type="term" value="F:molybdopterin molybdotransferase activity"/>
    <property type="evidence" value="ECO:0007669"/>
    <property type="project" value="UniProtKB-UniRule"/>
</dbReference>
<comment type="catalytic activity">
    <reaction evidence="1">
        <text>molybdopterin + ATP + H(+) = adenylyl-molybdopterin + diphosphate</text>
        <dbReference type="Rhea" id="RHEA:31331"/>
        <dbReference type="ChEBI" id="CHEBI:15378"/>
        <dbReference type="ChEBI" id="CHEBI:30616"/>
        <dbReference type="ChEBI" id="CHEBI:33019"/>
        <dbReference type="ChEBI" id="CHEBI:58698"/>
        <dbReference type="ChEBI" id="CHEBI:62727"/>
    </reaction>
</comment>
<dbReference type="AlphaFoldDB" id="A0ABD0JNI2"/>
<evidence type="ECO:0000256" key="1">
    <source>
        <dbReference type="RuleBase" id="RU365090"/>
    </source>
</evidence>
<sequence length="132" mass="14390">KPTTFATLQRDGLTKLFFGLPGNPVSALVTCNLYVLPAIRRMMGCPSPNLSVIRARLDRTVKLDPRPEYHRAVAAWLPGDDVAKATSTGNQISSRLLSLKEANVLLRLPPKSEEVTMIQEGEVVDAIVIAPL</sequence>
<keyword evidence="1" id="KW-0501">Molybdenum cofactor biosynthesis</keyword>
<feature type="non-terminal residue" evidence="3">
    <location>
        <position position="1"/>
    </location>
</feature>
<comment type="function">
    <text evidence="1">Catalyzes two steps in the biosynthesis of the molybdenum cofactor. In the first step, molybdopterin is adenylated. Subsequently, molybdate is inserted into adenylated molybdopterin and AMP is released.</text>
</comment>
<dbReference type="GO" id="GO:0005524">
    <property type="term" value="F:ATP binding"/>
    <property type="evidence" value="ECO:0007669"/>
    <property type="project" value="UniProtKB-UniRule"/>
</dbReference>
<proteinExistence type="inferred from homology"/>
<dbReference type="InterPro" id="IPR036425">
    <property type="entry name" value="MoaB/Mog-like_dom_sf"/>
</dbReference>
<dbReference type="GO" id="GO:0006777">
    <property type="term" value="P:Mo-molybdopterin cofactor biosynthetic process"/>
    <property type="evidence" value="ECO:0007669"/>
    <property type="project" value="UniProtKB-UniRule"/>
</dbReference>
<dbReference type="Gene3D" id="2.40.340.10">
    <property type="entry name" value="MoeA, C-terminal, domain IV"/>
    <property type="match status" value="1"/>
</dbReference>
<dbReference type="PANTHER" id="PTHR10192">
    <property type="entry name" value="MOLYBDOPTERIN BIOSYNTHESIS PROTEIN"/>
    <property type="match status" value="1"/>
</dbReference>
<name>A0ABD0JNI2_9CAEN</name>
<dbReference type="GO" id="GO:0046872">
    <property type="term" value="F:metal ion binding"/>
    <property type="evidence" value="ECO:0007669"/>
    <property type="project" value="UniProtKB-UniRule"/>
</dbReference>
<dbReference type="InterPro" id="IPR038987">
    <property type="entry name" value="MoeA-like"/>
</dbReference>
<comment type="caution">
    <text evidence="3">The sequence shown here is derived from an EMBL/GenBank/DDBJ whole genome shotgun (WGS) entry which is preliminary data.</text>
</comment>
<keyword evidence="1" id="KW-0808">Transferase</keyword>
<dbReference type="Pfam" id="PF03454">
    <property type="entry name" value="MoeA_C"/>
    <property type="match status" value="1"/>
</dbReference>
<dbReference type="InterPro" id="IPR005111">
    <property type="entry name" value="MoeA_C_domain_IV"/>
</dbReference>
<dbReference type="Gene3D" id="3.40.980.10">
    <property type="entry name" value="MoaB/Mog-like domain"/>
    <property type="match status" value="1"/>
</dbReference>